<proteinExistence type="predicted"/>
<keyword evidence="3" id="KW-1185">Reference proteome</keyword>
<dbReference type="AlphaFoldDB" id="A0AAV0BGL5"/>
<protein>
    <submittedName>
        <fullName evidence="2">Expressed protein</fullName>
    </submittedName>
</protein>
<evidence type="ECO:0000256" key="1">
    <source>
        <dbReference type="SAM" id="MobiDB-lite"/>
    </source>
</evidence>
<sequence length="237" mass="26426">MDRQKLQSLSNLGLAIYPTNSSTLVSSPTLLYSSVTDDGIWRLTLIGTDLDSGSAFSREVWWINQWTLEELVELVPNLSSTALISTILLAFHEDDITITGYKAGQVSSLKVTIRSSQPDRSFTVTLNKFHDSMLDGKPHIPRINLLEIACQAYSMLNKFLKSKSSSQSSEIEENKDLLSKRSIKESIRNNVGENLQKNQLPLPLSLNRPNPMLNISNPSKKVRVQVTNGFLSSDESD</sequence>
<comment type="caution">
    <text evidence="2">The sequence shown here is derived from an EMBL/GenBank/DDBJ whole genome shotgun (WGS) entry which is preliminary data.</text>
</comment>
<reference evidence="2" key="1">
    <citation type="submission" date="2022-06" db="EMBL/GenBank/DDBJ databases">
        <authorList>
            <consortium name="SYNGENTA / RWTH Aachen University"/>
        </authorList>
    </citation>
    <scope>NUCLEOTIDE SEQUENCE</scope>
</reference>
<accession>A0AAV0BGL5</accession>
<dbReference type="Proteomes" id="UP001153365">
    <property type="component" value="Unassembled WGS sequence"/>
</dbReference>
<feature type="region of interest" description="Disordered" evidence="1">
    <location>
        <begin position="200"/>
        <end position="219"/>
    </location>
</feature>
<evidence type="ECO:0000313" key="3">
    <source>
        <dbReference type="Proteomes" id="UP001153365"/>
    </source>
</evidence>
<dbReference type="EMBL" id="CALTRL010005713">
    <property type="protein sequence ID" value="CAH7685181.1"/>
    <property type="molecule type" value="Genomic_DNA"/>
</dbReference>
<name>A0AAV0BGL5_PHAPC</name>
<organism evidence="2 3">
    <name type="scientific">Phakopsora pachyrhizi</name>
    <name type="common">Asian soybean rust disease fungus</name>
    <dbReference type="NCBI Taxonomy" id="170000"/>
    <lineage>
        <taxon>Eukaryota</taxon>
        <taxon>Fungi</taxon>
        <taxon>Dikarya</taxon>
        <taxon>Basidiomycota</taxon>
        <taxon>Pucciniomycotina</taxon>
        <taxon>Pucciniomycetes</taxon>
        <taxon>Pucciniales</taxon>
        <taxon>Phakopsoraceae</taxon>
        <taxon>Phakopsora</taxon>
    </lineage>
</organism>
<evidence type="ECO:0000313" key="2">
    <source>
        <dbReference type="EMBL" id="CAH7685181.1"/>
    </source>
</evidence>
<gene>
    <name evidence="2" type="ORF">PPACK8108_LOCUS19664</name>
</gene>
<feature type="compositionally biased region" description="Low complexity" evidence="1">
    <location>
        <begin position="200"/>
        <end position="214"/>
    </location>
</feature>